<dbReference type="GO" id="GO:0016020">
    <property type="term" value="C:membrane"/>
    <property type="evidence" value="ECO:0007669"/>
    <property type="project" value="GOC"/>
</dbReference>
<sequence length="512" mass="56612">MKNVISSVPIESEGAINESIDPNVLKLFKNESDEYVLVFMCSDLTSIPHKIGFYKLTPDRFSFTPVITSPDAAVELNGHTVGLNLSKDRRYLYVSLRSWPENSLVSAFELPAISSEIETKVIDMKTLTLVEDLTFFGHKAFTPSHQAYYLYLDTSESFITSGSENSKGIIWERSSGIKLSELKHDACVNSVAFYPNDEERCISISDDGTIKVWESLNRYKTFVTASSKTTNSHNAGVGIADITGPAAEIGMMGYAALEQITNGIHMRQFSPDVGMMGHLVKREVINRLENEFGDLYTQTNVVLSGTHTHSGPAGYFQYLLFDISCLGFIQQTYEAIVSGVVESIRRAHKNIKPSNIYYTEGKLYDSNINRSPTSYEANPEEEKLEYEDGNTDKIFSQLHIISTQDNGEEKLAGVLNWFAVHPTSMPNSNQLISGDNKGYASYLFEKKINGESIMPGKGDFVAAFASTNHGDVSPNLDGPKCIDTGEKCDLYHSTCNGRVQNCIASGPGKKSI</sequence>
<evidence type="ECO:0000259" key="4">
    <source>
        <dbReference type="Pfam" id="PF04734"/>
    </source>
</evidence>
<dbReference type="GO" id="GO:0046514">
    <property type="term" value="P:ceramide catabolic process"/>
    <property type="evidence" value="ECO:0007669"/>
    <property type="project" value="InterPro"/>
</dbReference>
<keyword evidence="3" id="KW-0443">Lipid metabolism</keyword>
<dbReference type="EMBL" id="HG994584">
    <property type="protein sequence ID" value="CAF2943313.1"/>
    <property type="molecule type" value="Genomic_DNA"/>
</dbReference>
<dbReference type="SMART" id="SM00320">
    <property type="entry name" value="WD40"/>
    <property type="match status" value="2"/>
</dbReference>
<comment type="cofactor">
    <cofactor evidence="2">
        <name>Zn(2+)</name>
        <dbReference type="ChEBI" id="CHEBI:29105"/>
    </cofactor>
    <text evidence="2">Binds 1 zinc ion per subunit.</text>
</comment>
<dbReference type="EC" id="3.5.1.23" evidence="3"/>
<dbReference type="Pfam" id="PF00400">
    <property type="entry name" value="WD40"/>
    <property type="match status" value="1"/>
</dbReference>
<dbReference type="InterPro" id="IPR006823">
    <property type="entry name" value="Ceramidase_alk"/>
</dbReference>
<dbReference type="InterPro" id="IPR015943">
    <property type="entry name" value="WD40/YVTN_repeat-like_dom_sf"/>
</dbReference>
<dbReference type="PANTHER" id="PTHR12670:SF1">
    <property type="entry name" value="NEUTRAL CERAMIDASE"/>
    <property type="match status" value="1"/>
</dbReference>
<protein>
    <recommendedName>
        <fullName evidence="3">Neutral ceramidase</fullName>
        <ecNumber evidence="3">3.5.1.23</ecNumber>
    </recommendedName>
</protein>
<dbReference type="AlphaFoldDB" id="A0A7R8CVG7"/>
<dbReference type="Pfam" id="PF04734">
    <property type="entry name" value="Ceramidase_alk"/>
    <property type="match status" value="2"/>
</dbReference>
<organism evidence="5 6">
    <name type="scientific">Lepeophtheirus salmonis</name>
    <name type="common">Salmon louse</name>
    <name type="synonym">Caligus salmonis</name>
    <dbReference type="NCBI Taxonomy" id="72036"/>
    <lineage>
        <taxon>Eukaryota</taxon>
        <taxon>Metazoa</taxon>
        <taxon>Ecdysozoa</taxon>
        <taxon>Arthropoda</taxon>
        <taxon>Crustacea</taxon>
        <taxon>Multicrustacea</taxon>
        <taxon>Hexanauplia</taxon>
        <taxon>Copepoda</taxon>
        <taxon>Siphonostomatoida</taxon>
        <taxon>Caligidae</taxon>
        <taxon>Lepeophtheirus</taxon>
    </lineage>
</organism>
<keyword evidence="2" id="KW-0862">Zinc</keyword>
<dbReference type="InterPro" id="IPR011047">
    <property type="entry name" value="Quinoprotein_ADH-like_sf"/>
</dbReference>
<dbReference type="InterPro" id="IPR001680">
    <property type="entry name" value="WD40_rpt"/>
</dbReference>
<evidence type="ECO:0000313" key="6">
    <source>
        <dbReference type="Proteomes" id="UP000675881"/>
    </source>
</evidence>
<dbReference type="SUPFAM" id="SSF50998">
    <property type="entry name" value="Quinoprotein alcohol dehydrogenase-like"/>
    <property type="match status" value="1"/>
</dbReference>
<reference evidence="5" key="1">
    <citation type="submission" date="2021-02" db="EMBL/GenBank/DDBJ databases">
        <authorList>
            <person name="Bekaert M."/>
        </authorList>
    </citation>
    <scope>NUCLEOTIDE SEQUENCE</scope>
    <source>
        <strain evidence="5">IoA-00</strain>
    </source>
</reference>
<keyword evidence="6" id="KW-1185">Reference proteome</keyword>
<feature type="binding site" evidence="2">
    <location>
        <position position="421"/>
    </location>
    <ligand>
        <name>Zn(2+)</name>
        <dbReference type="ChEBI" id="CHEBI:29105"/>
    </ligand>
</feature>
<evidence type="ECO:0000256" key="2">
    <source>
        <dbReference type="PIRSR" id="PIRSR606823-2"/>
    </source>
</evidence>
<dbReference type="GO" id="GO:0005576">
    <property type="term" value="C:extracellular region"/>
    <property type="evidence" value="ECO:0007669"/>
    <property type="project" value="TreeGrafter"/>
</dbReference>
<feature type="domain" description="Neutral/alkaline non-lysosomal ceramidase N-terminal" evidence="4">
    <location>
        <begin position="235"/>
        <end position="270"/>
    </location>
</feature>
<keyword evidence="3 5" id="KW-0378">Hydrolase</keyword>
<name>A0A7R8CVG7_LEPSM</name>
<dbReference type="Proteomes" id="UP000675881">
    <property type="component" value="Chromosome 5"/>
</dbReference>
<dbReference type="GO" id="GO:0017040">
    <property type="term" value="F:N-acylsphingosine amidohydrolase activity"/>
    <property type="evidence" value="ECO:0007669"/>
    <property type="project" value="UniProtKB-UniRule"/>
</dbReference>
<dbReference type="Gene3D" id="2.130.10.10">
    <property type="entry name" value="YVTN repeat-like/Quinoprotein amine dehydrogenase"/>
    <property type="match status" value="1"/>
</dbReference>
<proteinExistence type="inferred from homology"/>
<evidence type="ECO:0000256" key="1">
    <source>
        <dbReference type="PIRSR" id="PIRSR606823-1"/>
    </source>
</evidence>
<keyword evidence="3" id="KW-0746">Sphingolipid metabolism</keyword>
<dbReference type="GO" id="GO:0046872">
    <property type="term" value="F:metal ion binding"/>
    <property type="evidence" value="ECO:0007669"/>
    <property type="project" value="UniProtKB-KW"/>
</dbReference>
<dbReference type="InterPro" id="IPR031329">
    <property type="entry name" value="NEUT/ALK_ceramidase_N"/>
</dbReference>
<dbReference type="PROSITE" id="PS50082">
    <property type="entry name" value="WD_REPEATS_2"/>
    <property type="match status" value="1"/>
</dbReference>
<keyword evidence="2" id="KW-0479">Metal-binding</keyword>
<dbReference type="GO" id="GO:0042759">
    <property type="term" value="P:long-chain fatty acid biosynthetic process"/>
    <property type="evidence" value="ECO:0007669"/>
    <property type="project" value="TreeGrafter"/>
</dbReference>
<accession>A0A7R8CVG7</accession>
<dbReference type="PANTHER" id="PTHR12670">
    <property type="entry name" value="CERAMIDASE"/>
    <property type="match status" value="1"/>
</dbReference>
<feature type="binding site" evidence="2">
    <location>
        <position position="307"/>
    </location>
    <ligand>
        <name>Zn(2+)</name>
        <dbReference type="ChEBI" id="CHEBI:29105"/>
    </ligand>
</feature>
<comment type="catalytic activity">
    <reaction evidence="3">
        <text>an N-acylsphing-4-enine + H2O = sphing-4-enine + a fatty acid</text>
        <dbReference type="Rhea" id="RHEA:20856"/>
        <dbReference type="ChEBI" id="CHEBI:15377"/>
        <dbReference type="ChEBI" id="CHEBI:28868"/>
        <dbReference type="ChEBI" id="CHEBI:52639"/>
        <dbReference type="ChEBI" id="CHEBI:57756"/>
        <dbReference type="EC" id="3.5.1.23"/>
    </reaction>
</comment>
<dbReference type="OrthoDB" id="191371at2759"/>
<gene>
    <name evidence="5" type="ORF">LSAA_10102</name>
</gene>
<evidence type="ECO:0000256" key="3">
    <source>
        <dbReference type="RuleBase" id="RU366019"/>
    </source>
</evidence>
<evidence type="ECO:0000313" key="5">
    <source>
        <dbReference type="EMBL" id="CAF2943313.1"/>
    </source>
</evidence>
<comment type="similarity">
    <text evidence="3">Belongs to the neutral ceramidase family.</text>
</comment>
<dbReference type="GO" id="GO:0046512">
    <property type="term" value="P:sphingosine biosynthetic process"/>
    <property type="evidence" value="ECO:0007669"/>
    <property type="project" value="TreeGrafter"/>
</dbReference>
<feature type="domain" description="Neutral/alkaline non-lysosomal ceramidase N-terminal" evidence="4">
    <location>
        <begin position="272"/>
        <end position="509"/>
    </location>
</feature>
<feature type="active site" description="Nucleophile" evidence="1">
    <location>
        <position position="473"/>
    </location>
</feature>